<feature type="compositionally biased region" description="Basic residues" evidence="3">
    <location>
        <begin position="1221"/>
        <end position="1235"/>
    </location>
</feature>
<evidence type="ECO:0000313" key="6">
    <source>
        <dbReference type="EMBL" id="KAG1551599.1"/>
    </source>
</evidence>
<feature type="region of interest" description="Disordered" evidence="3">
    <location>
        <begin position="1219"/>
        <end position="1253"/>
    </location>
</feature>
<dbReference type="Pfam" id="PF06371">
    <property type="entry name" value="Drf_GBD"/>
    <property type="match status" value="1"/>
</dbReference>
<dbReference type="Gene3D" id="1.25.10.10">
    <property type="entry name" value="Leucine-rich Repeat Variant"/>
    <property type="match status" value="1"/>
</dbReference>
<keyword evidence="2" id="KW-0175">Coiled coil</keyword>
<dbReference type="Gene3D" id="1.10.238.150">
    <property type="entry name" value="Formin, FH3 diaphanous domain"/>
    <property type="match status" value="1"/>
</dbReference>
<evidence type="ECO:0000259" key="4">
    <source>
        <dbReference type="PROSITE" id="PS51232"/>
    </source>
</evidence>
<feature type="compositionally biased region" description="Polar residues" evidence="3">
    <location>
        <begin position="17"/>
        <end position="26"/>
    </location>
</feature>
<protein>
    <recommendedName>
        <fullName evidence="8">Actin-binding FH2</fullName>
    </recommendedName>
</protein>
<evidence type="ECO:0000259" key="5">
    <source>
        <dbReference type="PROSITE" id="PS51444"/>
    </source>
</evidence>
<feature type="compositionally biased region" description="Polar residues" evidence="3">
    <location>
        <begin position="131"/>
        <end position="186"/>
    </location>
</feature>
<evidence type="ECO:0000313" key="7">
    <source>
        <dbReference type="Proteomes" id="UP000717996"/>
    </source>
</evidence>
<feature type="coiled-coil region" evidence="2">
    <location>
        <begin position="550"/>
        <end position="610"/>
    </location>
</feature>
<dbReference type="GO" id="GO:0003779">
    <property type="term" value="F:actin binding"/>
    <property type="evidence" value="ECO:0007669"/>
    <property type="project" value="InterPro"/>
</dbReference>
<dbReference type="GO" id="GO:0015629">
    <property type="term" value="C:actin cytoskeleton"/>
    <property type="evidence" value="ECO:0007669"/>
    <property type="project" value="UniProtKB-ARBA"/>
</dbReference>
<dbReference type="Pfam" id="PF06367">
    <property type="entry name" value="Drf_FH3"/>
    <property type="match status" value="1"/>
</dbReference>
<dbReference type="SUPFAM" id="SSF48371">
    <property type="entry name" value="ARM repeat"/>
    <property type="match status" value="1"/>
</dbReference>
<accession>A0A9P6YLF6</accession>
<dbReference type="SMART" id="SM00498">
    <property type="entry name" value="FH2"/>
    <property type="match status" value="1"/>
</dbReference>
<dbReference type="GO" id="GO:0005938">
    <property type="term" value="C:cell cortex"/>
    <property type="evidence" value="ECO:0007669"/>
    <property type="project" value="UniProtKB-ARBA"/>
</dbReference>
<evidence type="ECO:0000256" key="1">
    <source>
        <dbReference type="ARBA" id="ARBA00037935"/>
    </source>
</evidence>
<dbReference type="InterPro" id="IPR011989">
    <property type="entry name" value="ARM-like"/>
</dbReference>
<gene>
    <name evidence="6" type="ORF">G6F51_001747</name>
</gene>
<dbReference type="Gene3D" id="1.20.58.630">
    <property type="match status" value="1"/>
</dbReference>
<dbReference type="InterPro" id="IPR010472">
    <property type="entry name" value="FH3_dom"/>
</dbReference>
<dbReference type="PANTHER" id="PTHR47102">
    <property type="entry name" value="PROTEIN BNI1"/>
    <property type="match status" value="1"/>
</dbReference>
<dbReference type="Gene3D" id="6.10.30.50">
    <property type="match status" value="1"/>
</dbReference>
<dbReference type="SMART" id="SM01139">
    <property type="entry name" value="Drf_FH3"/>
    <property type="match status" value="1"/>
</dbReference>
<feature type="compositionally biased region" description="Low complexity" evidence="3">
    <location>
        <begin position="1237"/>
        <end position="1253"/>
    </location>
</feature>
<dbReference type="InterPro" id="IPR015425">
    <property type="entry name" value="FH2_Formin"/>
</dbReference>
<feature type="coiled-coil region" evidence="2">
    <location>
        <begin position="1174"/>
        <end position="1201"/>
    </location>
</feature>
<feature type="domain" description="GBD/FH3" evidence="4">
    <location>
        <begin position="66"/>
        <end position="517"/>
    </location>
</feature>
<dbReference type="GO" id="GO:0043332">
    <property type="term" value="C:mating projection tip"/>
    <property type="evidence" value="ECO:0007669"/>
    <property type="project" value="TreeGrafter"/>
</dbReference>
<dbReference type="InterPro" id="IPR010473">
    <property type="entry name" value="GTPase-bd"/>
</dbReference>
<dbReference type="GO" id="GO:0051017">
    <property type="term" value="P:actin filament bundle assembly"/>
    <property type="evidence" value="ECO:0007669"/>
    <property type="project" value="TreeGrafter"/>
</dbReference>
<dbReference type="GO" id="GO:0051016">
    <property type="term" value="P:barbed-end actin filament capping"/>
    <property type="evidence" value="ECO:0007669"/>
    <property type="project" value="TreeGrafter"/>
</dbReference>
<reference evidence="6" key="1">
    <citation type="journal article" date="2020" name="Microb. Genom.">
        <title>Genetic diversity of clinical and environmental Mucorales isolates obtained from an investigation of mucormycosis cases among solid organ transplant recipients.</title>
        <authorList>
            <person name="Nguyen M.H."/>
            <person name="Kaul D."/>
            <person name="Muto C."/>
            <person name="Cheng S.J."/>
            <person name="Richter R.A."/>
            <person name="Bruno V.M."/>
            <person name="Liu G."/>
            <person name="Beyhan S."/>
            <person name="Sundermann A.J."/>
            <person name="Mounaud S."/>
            <person name="Pasculle A.W."/>
            <person name="Nierman W.C."/>
            <person name="Driscoll E."/>
            <person name="Cumbie R."/>
            <person name="Clancy C.J."/>
            <person name="Dupont C.L."/>
        </authorList>
    </citation>
    <scope>NUCLEOTIDE SEQUENCE</scope>
    <source>
        <strain evidence="6">GL16</strain>
    </source>
</reference>
<feature type="region of interest" description="Disordered" evidence="3">
    <location>
        <begin position="127"/>
        <end position="191"/>
    </location>
</feature>
<dbReference type="PROSITE" id="PS51444">
    <property type="entry name" value="FH2"/>
    <property type="match status" value="1"/>
</dbReference>
<dbReference type="AlphaFoldDB" id="A0A9P6YLF6"/>
<dbReference type="GO" id="GO:0032153">
    <property type="term" value="C:cell division site"/>
    <property type="evidence" value="ECO:0007669"/>
    <property type="project" value="UniProtKB-ARBA"/>
</dbReference>
<dbReference type="EMBL" id="JAANIT010000137">
    <property type="protein sequence ID" value="KAG1551599.1"/>
    <property type="molecule type" value="Genomic_DNA"/>
</dbReference>
<dbReference type="InterPro" id="IPR014768">
    <property type="entry name" value="GBD/FH3_dom"/>
</dbReference>
<dbReference type="GO" id="GO:0031267">
    <property type="term" value="F:small GTPase binding"/>
    <property type="evidence" value="ECO:0007669"/>
    <property type="project" value="InterPro"/>
</dbReference>
<comment type="similarity">
    <text evidence="1">Belongs to the formin homology family. BNI1 subfamily.</text>
</comment>
<dbReference type="Gene3D" id="1.20.58.2220">
    <property type="entry name" value="Formin, FH2 domain"/>
    <property type="match status" value="1"/>
</dbReference>
<dbReference type="InterPro" id="IPR042201">
    <property type="entry name" value="FH2_Formin_sf"/>
</dbReference>
<dbReference type="OrthoDB" id="1104827at2759"/>
<dbReference type="SMART" id="SM01140">
    <property type="entry name" value="Drf_GBD"/>
    <property type="match status" value="1"/>
</dbReference>
<dbReference type="SUPFAM" id="SSF101447">
    <property type="entry name" value="Formin homology 2 domain (FH2 domain)"/>
    <property type="match status" value="1"/>
</dbReference>
<sequence>MDGLLDKFGKTKHKPKQSMNPTSPKTRTMKRILSIKPKTNISHKQIITNNSTFEPGAAEIHFAQDQAIPPKDEVNQLFNNMLERRGIHDPGMKQSMEKWGIEKKWLMINQELQAELLVSGGVPIKGRGSMESKQPLPSCSNSSDEAVQPQKSISTPTTTRLKQPTLHASQSTLTSTSPGRSKSTSPRTKKDHFFHAGTLDHHSPEFFIRKFLDPNLRSVTTPIAARLEVSLRTRSIDWVAKFIQLKGYHVLSYALDYLNHTNDYRRDVPLELEVEIIKCIKAIMNTKIGKQETMDHPEYIHTVVFSILCPHWQTRKIVCELLAFLCYSDGYEHVVRGFEILKKFRKDLGLFDSWMRDFERTIEDGGHRIPGNHLIDYALSNMILVNAVVKVPGDANDRIYMGNQFNASGIQSILPKLKALEHELLDIQIDAYKDTLDADMDEAFGEDLSLYSDISQPSELFERVIESISEAPRASEQFMSLLKHLLWIHGDSDTKYYYYRMIQIIVQQIVMDQRPHENTESFSSTFGIAVGAVIQSYCELERLKGIEPELENLKVQYESVAAEKEQLQAEIAKLRIQPAQLEFENKNQRINQLREENDSLRGLLRTSKETIAMLQGRLPEENLQKEQVSEVTPPVKSPGKLGKGLMNSGSSMLGNLFSPLFNKKLAANRKMSLDIRSIDRGAVSTEALSTRGSAYSSCTSSDKISLPTPPGAITPPSAPTPPPPPPPLPSVTLSTPHAAPNSISTPPPPPPPSLGGATPNVPVPPLLVPARKELHHYPQVKLKNLQWQKMDARATCQTFWDTNNHSENLEEKLNEKGVFDTIECLFPAKVNHFLEKRLQSKKTDVENDSIKFLKKDKNRNINIAILPQIKQLGSFKATQKHILAVDDKLCTETFLVNLITNIPNNDDDLVTMQKYMSASDEECSKLDLPEQFTIEMMKIYRYEARLKYMLFRAQFWERFDRLKSSLSIVLGACDALHDSEAFKELLSIILMLGNYMNASSLQGGAFGFRIASINKLVDTKATESSHLTLLHILAGIIRKQFPHILKFIEDVKDVPQAARIMSSISDIVKEYTDMRQGLKQLGIELDTYWKETQDDSNQDRFYAVMEQHRRSVTERFEEIEALYINMDAKWKNLMLYYGENPQSMRPDEFFQIFSRFVHNWKTCAYEELVYAQSKEREEKRIRELEEKRLQKTKNMTKSNDDEGPLVDDLLAKLRSGESLTKSRKNRARRKTRQFKKSQSSSSVRSGSSVSSCVPSISAEALLRNLQEDE</sequence>
<feature type="domain" description="FH2" evidence="5">
    <location>
        <begin position="772"/>
        <end position="1186"/>
    </location>
</feature>
<dbReference type="Pfam" id="PF02181">
    <property type="entry name" value="FH2"/>
    <property type="match status" value="1"/>
</dbReference>
<evidence type="ECO:0008006" key="8">
    <source>
        <dbReference type="Google" id="ProtNLM"/>
    </source>
</evidence>
<organism evidence="6 7">
    <name type="scientific">Rhizopus oryzae</name>
    <name type="common">Mucormycosis agent</name>
    <name type="synonym">Rhizopus arrhizus var. delemar</name>
    <dbReference type="NCBI Taxonomy" id="64495"/>
    <lineage>
        <taxon>Eukaryota</taxon>
        <taxon>Fungi</taxon>
        <taxon>Fungi incertae sedis</taxon>
        <taxon>Mucoromycota</taxon>
        <taxon>Mucoromycotina</taxon>
        <taxon>Mucoromycetes</taxon>
        <taxon>Mucorales</taxon>
        <taxon>Mucorineae</taxon>
        <taxon>Rhizopodaceae</taxon>
        <taxon>Rhizopus</taxon>
    </lineage>
</organism>
<evidence type="ECO:0000256" key="3">
    <source>
        <dbReference type="SAM" id="MobiDB-lite"/>
    </source>
</evidence>
<feature type="compositionally biased region" description="Pro residues" evidence="3">
    <location>
        <begin position="707"/>
        <end position="729"/>
    </location>
</feature>
<comment type="caution">
    <text evidence="6">The sequence shown here is derived from an EMBL/GenBank/DDBJ whole genome shotgun (WGS) entry which is preliminary data.</text>
</comment>
<dbReference type="Proteomes" id="UP000717996">
    <property type="component" value="Unassembled WGS sequence"/>
</dbReference>
<feature type="compositionally biased region" description="Polar residues" evidence="3">
    <location>
        <begin position="686"/>
        <end position="703"/>
    </location>
</feature>
<dbReference type="InterPro" id="IPR016024">
    <property type="entry name" value="ARM-type_fold"/>
</dbReference>
<feature type="region of interest" description="Disordered" evidence="3">
    <location>
        <begin position="686"/>
        <end position="763"/>
    </location>
</feature>
<feature type="region of interest" description="Disordered" evidence="3">
    <location>
        <begin position="1"/>
        <end position="26"/>
    </location>
</feature>
<dbReference type="PANTHER" id="PTHR47102:SF2">
    <property type="entry name" value="PROTEIN BNI1"/>
    <property type="match status" value="1"/>
</dbReference>
<dbReference type="PROSITE" id="PS51232">
    <property type="entry name" value="GBD_FH3"/>
    <property type="match status" value="1"/>
</dbReference>
<name>A0A9P6YLF6_RHIOR</name>
<dbReference type="GO" id="GO:1903475">
    <property type="term" value="P:mitotic actomyosin contractile ring assembly"/>
    <property type="evidence" value="ECO:0007669"/>
    <property type="project" value="TreeGrafter"/>
</dbReference>
<dbReference type="InterPro" id="IPR051661">
    <property type="entry name" value="Actin_filament_regulator"/>
</dbReference>
<evidence type="ECO:0000256" key="2">
    <source>
        <dbReference type="SAM" id="Coils"/>
    </source>
</evidence>
<proteinExistence type="inferred from homology"/>